<evidence type="ECO:0000256" key="7">
    <source>
        <dbReference type="ARBA" id="ARBA00022833"/>
    </source>
</evidence>
<reference evidence="10 11" key="1">
    <citation type="submission" date="2020-07" db="EMBL/GenBank/DDBJ databases">
        <title>Genomic Encyclopedia of Type Strains, Phase III (KMG-III): the genomes of soil and plant-associated and newly described type strains.</title>
        <authorList>
            <person name="Whitman W."/>
        </authorList>
    </citation>
    <scope>NUCLEOTIDE SEQUENCE [LARGE SCALE GENOMIC DNA]</scope>
    <source>
        <strain evidence="10 11">DSM 11255</strain>
    </source>
</reference>
<evidence type="ECO:0000256" key="8">
    <source>
        <dbReference type="ARBA" id="ARBA00031285"/>
    </source>
</evidence>
<evidence type="ECO:0000313" key="10">
    <source>
        <dbReference type="EMBL" id="NYE56609.1"/>
    </source>
</evidence>
<keyword evidence="11" id="KW-1185">Reference proteome</keyword>
<dbReference type="InterPro" id="IPR008947">
    <property type="entry name" value="PLipase_C/P1_nuclease_dom_sf"/>
</dbReference>
<keyword evidence="4" id="KW-0479">Metal-binding</keyword>
<keyword evidence="3" id="KW-0964">Secreted</keyword>
<organism evidence="10 11">
    <name type="scientific">Carboxydothermus ferrireducens DSM 11255</name>
    <dbReference type="NCBI Taxonomy" id="1119529"/>
    <lineage>
        <taxon>Bacteria</taxon>
        <taxon>Bacillati</taxon>
        <taxon>Bacillota</taxon>
        <taxon>Clostridia</taxon>
        <taxon>Thermoanaerobacterales</taxon>
        <taxon>Thermoanaerobacteraceae</taxon>
        <taxon>Carboxydothermus</taxon>
    </lineage>
</organism>
<feature type="domain" description="Zn-dependent PLC" evidence="9">
    <location>
        <begin position="1"/>
        <end position="219"/>
    </location>
</feature>
<dbReference type="SUPFAM" id="SSF48537">
    <property type="entry name" value="Phospholipase C/P1 nuclease"/>
    <property type="match status" value="1"/>
</dbReference>
<dbReference type="InterPro" id="IPR029002">
    <property type="entry name" value="PLPC/GPLD1"/>
</dbReference>
<keyword evidence="7" id="KW-0862">Zinc</keyword>
<evidence type="ECO:0000256" key="6">
    <source>
        <dbReference type="ARBA" id="ARBA00022801"/>
    </source>
</evidence>
<evidence type="ECO:0000256" key="3">
    <source>
        <dbReference type="ARBA" id="ARBA00022525"/>
    </source>
</evidence>
<dbReference type="EMBL" id="JACCBS010000001">
    <property type="protein sequence ID" value="NYE56609.1"/>
    <property type="molecule type" value="Genomic_DNA"/>
</dbReference>
<keyword evidence="5" id="KW-0732">Signal</keyword>
<evidence type="ECO:0000256" key="1">
    <source>
        <dbReference type="ARBA" id="ARBA00012018"/>
    </source>
</evidence>
<dbReference type="Gene3D" id="1.10.575.10">
    <property type="entry name" value="P1 Nuclease"/>
    <property type="match status" value="1"/>
</dbReference>
<dbReference type="Pfam" id="PF00882">
    <property type="entry name" value="Zn_dep_PLPC"/>
    <property type="match status" value="1"/>
</dbReference>
<dbReference type="InterPro" id="IPR001531">
    <property type="entry name" value="Zn_PLipaseC"/>
</dbReference>
<keyword evidence="6 10" id="KW-0378">Hydrolase</keyword>
<dbReference type="GO" id="GO:0034480">
    <property type="term" value="F:phosphatidylcholine phospholipase C activity"/>
    <property type="evidence" value="ECO:0007669"/>
    <property type="project" value="UniProtKB-EC"/>
</dbReference>
<dbReference type="RefSeq" id="WP_028051456.1">
    <property type="nucleotide sequence ID" value="NZ_ATYG01000001.1"/>
</dbReference>
<name>A0ABX2R609_9THEO</name>
<protein>
    <recommendedName>
        <fullName evidence="2">Phospholipase C</fullName>
        <ecNumber evidence="1">3.1.4.3</ecNumber>
    </recommendedName>
    <alternativeName>
        <fullName evidence="8">Phosphatidylcholine cholinephosphohydrolase</fullName>
    </alternativeName>
</protein>
<proteinExistence type="predicted"/>
<dbReference type="SMART" id="SM00770">
    <property type="entry name" value="Zn_dep_PLPC"/>
    <property type="match status" value="1"/>
</dbReference>
<comment type="caution">
    <text evidence="10">The sequence shown here is derived from an EMBL/GenBank/DDBJ whole genome shotgun (WGS) entry which is preliminary data.</text>
</comment>
<evidence type="ECO:0000256" key="4">
    <source>
        <dbReference type="ARBA" id="ARBA00022723"/>
    </source>
</evidence>
<evidence type="ECO:0000256" key="2">
    <source>
        <dbReference type="ARBA" id="ARBA00018391"/>
    </source>
</evidence>
<evidence type="ECO:0000259" key="9">
    <source>
        <dbReference type="SMART" id="SM00770"/>
    </source>
</evidence>
<evidence type="ECO:0000256" key="5">
    <source>
        <dbReference type="ARBA" id="ARBA00022729"/>
    </source>
</evidence>
<sequence length="219" mass="26037">MVEKALKIISPLQGFLDNVEPTHGFLLNKALIQLQEKNYKTSYYERYYRQIYCGLYAADKGWQNVTHYFNPQTKKGLFIFLSAKEAFYQELKNFHKFSEQKNPKAFWHFGRAAHILQDLCEPHHLKPTFLNGHKKFERWVGDNIKIIIRKLYLPPALRPWLTLEIESFSSKILDYYELVVEKAGDISYFCAAQELLAAAVKLTMDLFLENEIYFRKFWY</sequence>
<evidence type="ECO:0000313" key="11">
    <source>
        <dbReference type="Proteomes" id="UP000604066"/>
    </source>
</evidence>
<dbReference type="CDD" id="cd11009">
    <property type="entry name" value="Zn_dep_PLPC"/>
    <property type="match status" value="1"/>
</dbReference>
<dbReference type="Proteomes" id="UP000604066">
    <property type="component" value="Unassembled WGS sequence"/>
</dbReference>
<accession>A0ABX2R609</accession>
<gene>
    <name evidence="10" type="ORF">HDG70_000315</name>
</gene>
<dbReference type="EC" id="3.1.4.3" evidence="1"/>